<dbReference type="EMBL" id="KQ976432">
    <property type="protein sequence ID" value="KYM87494.1"/>
    <property type="molecule type" value="Genomic_DNA"/>
</dbReference>
<sequence>MPGTGRGREKVAEALHHGELKMMIGGKRAASVDGGAGGRRREDVEKAQHVKDKEDRTSAHIVKSIAGKTVRIIYGVGRHLHSAKDASAEMTHLRNILEEASCQQKIPKSPAAEGEKTREAEVAMPGQKVSCRNGVYEVTNVSSRPREARRGGRGEGDKRARPVYRARDHRCHGPRTDFPTTKQTCVSFHMIAICHVDCDEILLKPKHRFCRRGFIMAITSVSGVHVSRPVQPWLKAVILCISRDAIILYHYYK</sequence>
<accession>A0A195BPS1</accession>
<gene>
    <name evidence="2" type="ORF">ALC53_03393</name>
</gene>
<name>A0A195BPS1_9HYME</name>
<evidence type="ECO:0000313" key="2">
    <source>
        <dbReference type="EMBL" id="KYM87494.1"/>
    </source>
</evidence>
<organism evidence="2 3">
    <name type="scientific">Atta colombica</name>
    <dbReference type="NCBI Taxonomy" id="520822"/>
    <lineage>
        <taxon>Eukaryota</taxon>
        <taxon>Metazoa</taxon>
        <taxon>Ecdysozoa</taxon>
        <taxon>Arthropoda</taxon>
        <taxon>Hexapoda</taxon>
        <taxon>Insecta</taxon>
        <taxon>Pterygota</taxon>
        <taxon>Neoptera</taxon>
        <taxon>Endopterygota</taxon>
        <taxon>Hymenoptera</taxon>
        <taxon>Apocrita</taxon>
        <taxon>Aculeata</taxon>
        <taxon>Formicoidea</taxon>
        <taxon>Formicidae</taxon>
        <taxon>Myrmicinae</taxon>
        <taxon>Atta</taxon>
    </lineage>
</organism>
<feature type="region of interest" description="Disordered" evidence="1">
    <location>
        <begin position="141"/>
        <end position="161"/>
    </location>
</feature>
<protein>
    <submittedName>
        <fullName evidence="2">Uncharacterized protein</fullName>
    </submittedName>
</protein>
<evidence type="ECO:0000313" key="3">
    <source>
        <dbReference type="Proteomes" id="UP000078540"/>
    </source>
</evidence>
<feature type="compositionally biased region" description="Basic and acidic residues" evidence="1">
    <location>
        <begin position="39"/>
        <end position="57"/>
    </location>
</feature>
<feature type="region of interest" description="Disordered" evidence="1">
    <location>
        <begin position="104"/>
        <end position="125"/>
    </location>
</feature>
<feature type="compositionally biased region" description="Basic and acidic residues" evidence="1">
    <location>
        <begin position="144"/>
        <end position="160"/>
    </location>
</feature>
<feature type="region of interest" description="Disordered" evidence="1">
    <location>
        <begin position="27"/>
        <end position="57"/>
    </location>
</feature>
<evidence type="ECO:0000256" key="1">
    <source>
        <dbReference type="SAM" id="MobiDB-lite"/>
    </source>
</evidence>
<reference evidence="2 3" key="1">
    <citation type="submission" date="2015-09" db="EMBL/GenBank/DDBJ databases">
        <title>Atta colombica WGS genome.</title>
        <authorList>
            <person name="Nygaard S."/>
            <person name="Hu H."/>
            <person name="Boomsma J."/>
            <person name="Zhang G."/>
        </authorList>
    </citation>
    <scope>NUCLEOTIDE SEQUENCE [LARGE SCALE GENOMIC DNA]</scope>
    <source>
        <strain evidence="2">Treedump-2</strain>
        <tissue evidence="2">Whole body</tissue>
    </source>
</reference>
<proteinExistence type="predicted"/>
<dbReference type="AlphaFoldDB" id="A0A195BPS1"/>
<keyword evidence="3" id="KW-1185">Reference proteome</keyword>
<dbReference type="Proteomes" id="UP000078540">
    <property type="component" value="Unassembled WGS sequence"/>
</dbReference>